<dbReference type="Proteomes" id="UP000001662">
    <property type="component" value="Chromosome"/>
</dbReference>
<proteinExistence type="predicted"/>
<dbReference type="InterPro" id="IPR051796">
    <property type="entry name" value="ISF_SsuE-like"/>
</dbReference>
<accession>D9R3E2</accession>
<keyword evidence="2" id="KW-0288">FMN</keyword>
<protein>
    <submittedName>
        <fullName evidence="4">NADPH-dependent FMN reductase</fullName>
    </submittedName>
</protein>
<evidence type="ECO:0000256" key="2">
    <source>
        <dbReference type="ARBA" id="ARBA00022643"/>
    </source>
</evidence>
<dbReference type="RefSeq" id="WP_013272977.1">
    <property type="nucleotide sequence ID" value="NC_014376.1"/>
</dbReference>
<dbReference type="PANTHER" id="PTHR43278:SF4">
    <property type="entry name" value="NAD(P)H-DEPENDENT FMN-CONTAINING OXIDOREDUCTASE YWQN-RELATED"/>
    <property type="match status" value="1"/>
</dbReference>
<dbReference type="GO" id="GO:0016491">
    <property type="term" value="F:oxidoreductase activity"/>
    <property type="evidence" value="ECO:0007669"/>
    <property type="project" value="InterPro"/>
</dbReference>
<dbReference type="Gene3D" id="3.40.50.360">
    <property type="match status" value="1"/>
</dbReference>
<dbReference type="HOGENOM" id="CLU_050993_3_3_9"/>
<evidence type="ECO:0000313" key="5">
    <source>
        <dbReference type="Proteomes" id="UP000001662"/>
    </source>
</evidence>
<dbReference type="STRING" id="610130.Closa_2318"/>
<gene>
    <name evidence="4" type="ordered locus">Closa_2318</name>
</gene>
<evidence type="ECO:0000256" key="1">
    <source>
        <dbReference type="ARBA" id="ARBA00022630"/>
    </source>
</evidence>
<feature type="domain" description="NADPH-dependent FMN reductase-like" evidence="3">
    <location>
        <begin position="1"/>
        <end position="153"/>
    </location>
</feature>
<keyword evidence="5" id="KW-1185">Reference proteome</keyword>
<dbReference type="InterPro" id="IPR029039">
    <property type="entry name" value="Flavoprotein-like_sf"/>
</dbReference>
<evidence type="ECO:0000313" key="4">
    <source>
        <dbReference type="EMBL" id="ADL04891.1"/>
    </source>
</evidence>
<dbReference type="OrthoDB" id="9790975at2"/>
<dbReference type="Pfam" id="PF03358">
    <property type="entry name" value="FMN_red"/>
    <property type="match status" value="1"/>
</dbReference>
<dbReference type="eggNOG" id="COG0655">
    <property type="taxonomic scope" value="Bacteria"/>
</dbReference>
<sequence>MKVLMLNGSPHERGCTNRALLEVERALNEEGIETEILHVGSQSVHGCIACQKCSETGRCVFNYDMVNQVLDKMETAAGLVVGSPVHYASPNGTVLSFLDRLFYAGRNFAFKPGAAVVSARRAGTTASLDVLNKYFTIAQMPVVSSSYWNMVHGFTPQEVEQDLEGLHTMRTLGKNMAWLLKCLEVGKAAGISFPSKEEIPRTNFIR</sequence>
<dbReference type="EMBL" id="CP002109">
    <property type="protein sequence ID" value="ADL04891.1"/>
    <property type="molecule type" value="Genomic_DNA"/>
</dbReference>
<evidence type="ECO:0000259" key="3">
    <source>
        <dbReference type="Pfam" id="PF03358"/>
    </source>
</evidence>
<dbReference type="KEGG" id="csh:Closa_2318"/>
<dbReference type="AlphaFoldDB" id="D9R3E2"/>
<dbReference type="PANTHER" id="PTHR43278">
    <property type="entry name" value="NAD(P)H-DEPENDENT FMN-CONTAINING OXIDOREDUCTASE YWQN-RELATED"/>
    <property type="match status" value="1"/>
</dbReference>
<dbReference type="PaxDb" id="610130-Closa_2318"/>
<organism evidence="4 5">
    <name type="scientific">Lacrimispora saccharolytica (strain ATCC 35040 / DSM 2544 / NRCC 2533 / WM1)</name>
    <name type="common">Clostridium saccharolyticum</name>
    <dbReference type="NCBI Taxonomy" id="610130"/>
    <lineage>
        <taxon>Bacteria</taxon>
        <taxon>Bacillati</taxon>
        <taxon>Bacillota</taxon>
        <taxon>Clostridia</taxon>
        <taxon>Lachnospirales</taxon>
        <taxon>Lachnospiraceae</taxon>
        <taxon>Lacrimispora</taxon>
    </lineage>
</organism>
<reference evidence="4" key="1">
    <citation type="submission" date="2010-07" db="EMBL/GenBank/DDBJ databases">
        <title>Complete sequence of Clostridium saccharolyticum WM1.</title>
        <authorList>
            <consortium name="US DOE Joint Genome Institute"/>
            <person name="Lucas S."/>
            <person name="Copeland A."/>
            <person name="Lapidus A."/>
            <person name="Cheng J.-F."/>
            <person name="Bruce D."/>
            <person name="Goodwin L."/>
            <person name="Pitluck S."/>
            <person name="Chertkov O."/>
            <person name="Detter J.C."/>
            <person name="Han C."/>
            <person name="Tapia R."/>
            <person name="Land M."/>
            <person name="Hauser L."/>
            <person name="Chang Y.-J."/>
            <person name="Jeffries C."/>
            <person name="Kyrpides N."/>
            <person name="Ivanova N."/>
            <person name="Mikhailova N."/>
            <person name="Mouttaki H."/>
            <person name="Lin L."/>
            <person name="Zhou J."/>
            <person name="Hemme C.L."/>
            <person name="Woyke T."/>
        </authorList>
    </citation>
    <scope>NUCLEOTIDE SEQUENCE [LARGE SCALE GENOMIC DNA]</scope>
    <source>
        <strain evidence="4">WM1</strain>
    </source>
</reference>
<dbReference type="InterPro" id="IPR005025">
    <property type="entry name" value="FMN_Rdtase-like_dom"/>
</dbReference>
<name>D9R3E2_LACSW</name>
<dbReference type="SUPFAM" id="SSF52218">
    <property type="entry name" value="Flavoproteins"/>
    <property type="match status" value="1"/>
</dbReference>
<keyword evidence="1" id="KW-0285">Flavoprotein</keyword>